<sequence length="90" mass="10554">MWVALETYMQLQEQFGWDAFKKVFAAYHTMQNVPNDNKGKMNLYAETFSLAVNRNLAPFFKAWGWPIEPATEEKLSNMSVWSDHPMAQYD</sequence>
<proteinExistence type="predicted"/>
<evidence type="ECO:0000259" key="1">
    <source>
        <dbReference type="Pfam" id="PF13402"/>
    </source>
</evidence>
<dbReference type="InterPro" id="IPR042279">
    <property type="entry name" value="Pep_M60_3"/>
</dbReference>
<gene>
    <name evidence="2" type="ORF">GSONMT00035763001</name>
</gene>
<feature type="domain" description="Peptidase M60" evidence="1">
    <location>
        <begin position="1"/>
        <end position="64"/>
    </location>
</feature>
<dbReference type="GO" id="GO:0090314">
    <property type="term" value="P:positive regulation of protein targeting to membrane"/>
    <property type="evidence" value="ECO:0007669"/>
    <property type="project" value="TreeGrafter"/>
</dbReference>
<name>A0A060Z5X5_ONCMY</name>
<reference evidence="2" key="2">
    <citation type="submission" date="2014-03" db="EMBL/GenBank/DDBJ databases">
        <authorList>
            <person name="Genoscope - CEA"/>
        </authorList>
    </citation>
    <scope>NUCLEOTIDE SEQUENCE</scope>
</reference>
<dbReference type="GO" id="GO:0044325">
    <property type="term" value="F:transmembrane transporter binding"/>
    <property type="evidence" value="ECO:0007669"/>
    <property type="project" value="TreeGrafter"/>
</dbReference>
<dbReference type="InterPro" id="IPR031161">
    <property type="entry name" value="Peptidase_M60_dom"/>
</dbReference>
<dbReference type="AlphaFoldDB" id="A0A060Z5X5"/>
<dbReference type="Gene3D" id="1.10.390.30">
    <property type="entry name" value="Peptidase M60, enhancin-like domain 3"/>
    <property type="match status" value="1"/>
</dbReference>
<dbReference type="PANTHER" id="PTHR15730:SF5">
    <property type="entry name" value="SI:CH211-210B2.2-RELATED"/>
    <property type="match status" value="1"/>
</dbReference>
<organism evidence="2 3">
    <name type="scientific">Oncorhynchus mykiss</name>
    <name type="common">Rainbow trout</name>
    <name type="synonym">Salmo gairdneri</name>
    <dbReference type="NCBI Taxonomy" id="8022"/>
    <lineage>
        <taxon>Eukaryota</taxon>
        <taxon>Metazoa</taxon>
        <taxon>Chordata</taxon>
        <taxon>Craniata</taxon>
        <taxon>Vertebrata</taxon>
        <taxon>Euteleostomi</taxon>
        <taxon>Actinopterygii</taxon>
        <taxon>Neopterygii</taxon>
        <taxon>Teleostei</taxon>
        <taxon>Protacanthopterygii</taxon>
        <taxon>Salmoniformes</taxon>
        <taxon>Salmonidae</taxon>
        <taxon>Salmoninae</taxon>
        <taxon>Oncorhynchus</taxon>
    </lineage>
</organism>
<dbReference type="PaxDb" id="8022-A0A060Z5X5"/>
<dbReference type="Pfam" id="PF13402">
    <property type="entry name" value="Peptidase_M60"/>
    <property type="match status" value="1"/>
</dbReference>
<protein>
    <recommendedName>
        <fullName evidence="1">Peptidase M60 domain-containing protein</fullName>
    </recommendedName>
</protein>
<reference evidence="2" key="1">
    <citation type="journal article" date="2014" name="Nat. Commun.">
        <title>The rainbow trout genome provides novel insights into evolution after whole-genome duplication in vertebrates.</title>
        <authorList>
            <person name="Berthelot C."/>
            <person name="Brunet F."/>
            <person name="Chalopin D."/>
            <person name="Juanchich A."/>
            <person name="Bernard M."/>
            <person name="Noel B."/>
            <person name="Bento P."/>
            <person name="Da Silva C."/>
            <person name="Labadie K."/>
            <person name="Alberti A."/>
            <person name="Aury J.M."/>
            <person name="Louis A."/>
            <person name="Dehais P."/>
            <person name="Bardou P."/>
            <person name="Montfort J."/>
            <person name="Klopp C."/>
            <person name="Cabau C."/>
            <person name="Gaspin C."/>
            <person name="Thorgaard G.H."/>
            <person name="Boussaha M."/>
            <person name="Quillet E."/>
            <person name="Guyomard R."/>
            <person name="Galiana D."/>
            <person name="Bobe J."/>
            <person name="Volff J.N."/>
            <person name="Genet C."/>
            <person name="Wincker P."/>
            <person name="Jaillon O."/>
            <person name="Roest Crollius H."/>
            <person name="Guiguen Y."/>
        </authorList>
    </citation>
    <scope>NUCLEOTIDE SEQUENCE [LARGE SCALE GENOMIC DNA]</scope>
</reference>
<dbReference type="GO" id="GO:0005886">
    <property type="term" value="C:plasma membrane"/>
    <property type="evidence" value="ECO:0007669"/>
    <property type="project" value="TreeGrafter"/>
</dbReference>
<dbReference type="PANTHER" id="PTHR15730">
    <property type="entry name" value="EXPERIMENTAL AUTOIMMUNE PROSTATITIS ANTIGEN 2-RELATED"/>
    <property type="match status" value="1"/>
</dbReference>
<dbReference type="InterPro" id="IPR051244">
    <property type="entry name" value="TCAF"/>
</dbReference>
<evidence type="ECO:0000313" key="2">
    <source>
        <dbReference type="EMBL" id="CDQ99508.1"/>
    </source>
</evidence>
<dbReference type="EMBL" id="FR947381">
    <property type="protein sequence ID" value="CDQ99508.1"/>
    <property type="molecule type" value="Genomic_DNA"/>
</dbReference>
<evidence type="ECO:0000313" key="3">
    <source>
        <dbReference type="Proteomes" id="UP000193380"/>
    </source>
</evidence>
<dbReference type="Proteomes" id="UP000193380">
    <property type="component" value="Unassembled WGS sequence"/>
</dbReference>
<accession>A0A060Z5X5</accession>